<gene>
    <name evidence="2" type="ORF">A1Q1_04786</name>
</gene>
<feature type="compositionally biased region" description="Low complexity" evidence="1">
    <location>
        <begin position="125"/>
        <end position="140"/>
    </location>
</feature>
<feature type="compositionally biased region" description="Basic and acidic residues" evidence="1">
    <location>
        <begin position="228"/>
        <end position="238"/>
    </location>
</feature>
<proteinExistence type="predicted"/>
<dbReference type="VEuPathDB" id="FungiDB:A1Q1_04786"/>
<feature type="region of interest" description="Disordered" evidence="1">
    <location>
        <begin position="228"/>
        <end position="273"/>
    </location>
</feature>
<evidence type="ECO:0000313" key="2">
    <source>
        <dbReference type="EMBL" id="EJT46609.1"/>
    </source>
</evidence>
<comment type="caution">
    <text evidence="2">The sequence shown here is derived from an EMBL/GenBank/DDBJ whole genome shotgun (WGS) entry which is preliminary data.</text>
</comment>
<dbReference type="EMBL" id="ALBS01000283">
    <property type="protein sequence ID" value="EJT46609.1"/>
    <property type="molecule type" value="Genomic_DNA"/>
</dbReference>
<name>J6EQ69_TRIAS</name>
<organism evidence="2 3">
    <name type="scientific">Trichosporon asahii var. asahii (strain ATCC 90039 / CBS 2479 / JCM 2466 / KCTC 7840 / NBRC 103889/ NCYC 2677 / UAMH 7654)</name>
    <name type="common">Yeast</name>
    <dbReference type="NCBI Taxonomy" id="1186058"/>
    <lineage>
        <taxon>Eukaryota</taxon>
        <taxon>Fungi</taxon>
        <taxon>Dikarya</taxon>
        <taxon>Basidiomycota</taxon>
        <taxon>Agaricomycotina</taxon>
        <taxon>Tremellomycetes</taxon>
        <taxon>Trichosporonales</taxon>
        <taxon>Trichosporonaceae</taxon>
        <taxon>Trichosporon</taxon>
    </lineage>
</organism>
<dbReference type="HOGENOM" id="CLU_496242_0_0_1"/>
<dbReference type="KEGG" id="tasa:A1Q1_04786"/>
<dbReference type="Proteomes" id="UP000002748">
    <property type="component" value="Unassembled WGS sequence"/>
</dbReference>
<dbReference type="GeneID" id="25988298"/>
<feature type="region of interest" description="Disordered" evidence="1">
    <location>
        <begin position="101"/>
        <end position="140"/>
    </location>
</feature>
<reference evidence="2 3" key="1">
    <citation type="journal article" date="2012" name="Eukaryot. Cell">
        <title>Draft genome sequence of CBS 2479, the standard type strain of Trichosporon asahii.</title>
        <authorList>
            <person name="Yang R.Y."/>
            <person name="Li H.T."/>
            <person name="Zhu H."/>
            <person name="Zhou G.P."/>
            <person name="Wang M."/>
            <person name="Wang L."/>
        </authorList>
    </citation>
    <scope>NUCLEOTIDE SEQUENCE [LARGE SCALE GENOMIC DNA]</scope>
    <source>
        <strain evidence="3">ATCC 90039 / CBS 2479 / JCM 2466 / KCTC 7840 / NCYC 2677 / UAMH 7654</strain>
    </source>
</reference>
<feature type="compositionally biased region" description="Low complexity" evidence="1">
    <location>
        <begin position="258"/>
        <end position="273"/>
    </location>
</feature>
<accession>J6EQ69</accession>
<evidence type="ECO:0000313" key="3">
    <source>
        <dbReference type="Proteomes" id="UP000002748"/>
    </source>
</evidence>
<dbReference type="AlphaFoldDB" id="J6EQ69"/>
<feature type="region of interest" description="Disordered" evidence="1">
    <location>
        <begin position="27"/>
        <end position="82"/>
    </location>
</feature>
<evidence type="ECO:0000256" key="1">
    <source>
        <dbReference type="SAM" id="MobiDB-lite"/>
    </source>
</evidence>
<feature type="region of interest" description="Disordered" evidence="1">
    <location>
        <begin position="182"/>
        <end position="216"/>
    </location>
</feature>
<dbReference type="RefSeq" id="XP_014178499.1">
    <property type="nucleotide sequence ID" value="XM_014323024.1"/>
</dbReference>
<protein>
    <submittedName>
        <fullName evidence="2">Uncharacterized protein</fullName>
    </submittedName>
</protein>
<feature type="compositionally biased region" description="Polar residues" evidence="1">
    <location>
        <begin position="64"/>
        <end position="73"/>
    </location>
</feature>
<sequence>MGLAMGLRLRLRAVWRGLRRGFPGTLRRRRHRSCPTCQASNPPLIGSPLTAPQSPPTSARGYKSLNNPETPTSPKFHLPESRSKQIRATLTLLEPKLGKAAAIPAKLRKRPPQPPPLTLPFSDNTSPPSSPTSTRVPSTRLPAASPFAQWHDKAESMLALAVTPRLTPISEVSHLSLKQLPLKRSAPAQQPRLTDLPDDAQAARSQNACEQDEETVSARVRRLVQMERRHSSNTEETAHLFPPSTPFPPSRAWHRTSTRSSSSASGSEDSPFSDIYSESRLSARHQPNCASPDFTPFNYWAVFARIASHTDWSTALALRQTSRVMREMVERSLPRELWIHGTEDAVDVGFFDAVPGNSAPIVRRRLPFFARDEDDAKGRQAGALWRATSVEISGLSSRVLNGHLRGLSPRASVLIRRLQGTRRNPLLLPQIESLIIDSFHMRSLRLHTRHEARKLYLVCPNPRFRERAGRRTAQLLNPSVRYLYIEIGGRRTAHAVAVLFDRLKETQLFPRLVYEMGHRGEIIEWERLLRGSLKSWWAGAAQQLRQLSV</sequence>